<organism evidence="2 3">
    <name type="scientific">Burkholderia multivorans CGD2</name>
    <dbReference type="NCBI Taxonomy" id="513052"/>
    <lineage>
        <taxon>Bacteria</taxon>
        <taxon>Pseudomonadati</taxon>
        <taxon>Pseudomonadota</taxon>
        <taxon>Betaproteobacteria</taxon>
        <taxon>Burkholderiales</taxon>
        <taxon>Burkholderiaceae</taxon>
        <taxon>Burkholderia</taxon>
        <taxon>Burkholderia cepacia complex</taxon>
    </lineage>
</organism>
<feature type="region of interest" description="Disordered" evidence="1">
    <location>
        <begin position="1"/>
        <end position="51"/>
    </location>
</feature>
<evidence type="ECO:0000256" key="1">
    <source>
        <dbReference type="SAM" id="MobiDB-lite"/>
    </source>
</evidence>
<dbReference type="AlphaFoldDB" id="B9C037"/>
<proteinExistence type="predicted"/>
<evidence type="ECO:0000313" key="2">
    <source>
        <dbReference type="EMBL" id="EEE03554.1"/>
    </source>
</evidence>
<comment type="caution">
    <text evidence="2">The sequence shown here is derived from an EMBL/GenBank/DDBJ whole genome shotgun (WGS) entry which is preliminary data.</text>
</comment>
<dbReference type="Proteomes" id="UP000004535">
    <property type="component" value="Unassembled WGS sequence"/>
</dbReference>
<feature type="compositionally biased region" description="Low complexity" evidence="1">
    <location>
        <begin position="1"/>
        <end position="10"/>
    </location>
</feature>
<accession>B9C037</accession>
<protein>
    <submittedName>
        <fullName evidence="2">Uncharacterized protein</fullName>
    </submittedName>
</protein>
<gene>
    <name evidence="2" type="ORF">BURMUCGD2_0150</name>
</gene>
<evidence type="ECO:0000313" key="3">
    <source>
        <dbReference type="Proteomes" id="UP000004535"/>
    </source>
</evidence>
<sequence>MRAAAATPHAPRAHAARQRGVIRPGGLPHAFARGPLAPAATDRQPKNRSTP</sequence>
<dbReference type="EMBL" id="ACFC01000024">
    <property type="protein sequence ID" value="EEE03554.1"/>
    <property type="molecule type" value="Genomic_DNA"/>
</dbReference>
<name>B9C037_9BURK</name>
<reference evidence="2 3" key="1">
    <citation type="journal article" date="2012" name="J. Bacteriol.">
        <title>Draft Genome Sequence Determination for Cystic Fibrosis and Chronic Granulomatous Disease Burkholderia multivorans Isolates.</title>
        <authorList>
            <person name="Varga J.J."/>
            <person name="Losada L."/>
            <person name="Zelazny A.M."/>
            <person name="Brinkac L."/>
            <person name="Harkins D."/>
            <person name="Radune D."/>
            <person name="Hostetler J."/>
            <person name="Sampaio E.P."/>
            <person name="Ronning C.M."/>
            <person name="Nierman W.C."/>
            <person name="Greenberg D.E."/>
            <person name="Holland S.M."/>
            <person name="Goldberg J.B."/>
        </authorList>
    </citation>
    <scope>NUCLEOTIDE SEQUENCE [LARGE SCALE GENOMIC DNA]</scope>
    <source>
        <strain evidence="2 3">CGD2</strain>
    </source>
</reference>